<dbReference type="OrthoDB" id="3329at2759"/>
<dbReference type="PROSITE" id="PS01281">
    <property type="entry name" value="GIDA_2"/>
    <property type="match status" value="1"/>
</dbReference>
<dbReference type="NCBIfam" id="TIGR00136">
    <property type="entry name" value="mnmG_gidA"/>
    <property type="match status" value="1"/>
</dbReference>
<dbReference type="InterPro" id="IPR040131">
    <property type="entry name" value="MnmG_N"/>
</dbReference>
<dbReference type="InterPro" id="IPR044920">
    <property type="entry name" value="MnmG_C_subdom_sf"/>
</dbReference>
<dbReference type="PROSITE" id="PS01280">
    <property type="entry name" value="GIDA_1"/>
    <property type="match status" value="1"/>
</dbReference>
<protein>
    <submittedName>
        <fullName evidence="6">tRNA uridine 5-carboxymethylaminomethyl modification enzyme MnmG</fullName>
    </submittedName>
</protein>
<evidence type="ECO:0000256" key="4">
    <source>
        <dbReference type="ARBA" id="ARBA00022827"/>
    </source>
</evidence>
<dbReference type="Pfam" id="PF21680">
    <property type="entry name" value="GIDA_C_1st"/>
    <property type="match status" value="1"/>
</dbReference>
<dbReference type="InterPro" id="IPR036188">
    <property type="entry name" value="FAD/NAD-bd_sf"/>
</dbReference>
<evidence type="ECO:0000256" key="3">
    <source>
        <dbReference type="ARBA" id="ARBA00022630"/>
    </source>
</evidence>
<feature type="domain" description="tRNA uridine 5-carboxymethylaminomethyl modification enzyme C-terminal subdomain" evidence="5">
    <location>
        <begin position="597"/>
        <end position="668"/>
    </location>
</feature>
<sequence length="688" mass="76014">MKLAAFREVLKSRTVLSLFDVIIIGGGHAGCEAASAAARMGANVALLTHRLDTIGAMSCNPSVGGIGKGHLVREIDALDGIMGRAADSASIQFRTLNSSRGMAVRGPRAQCDRKLYKEAIRKLLTSPAHQTLSIIEGSAESFLFQGNRVVGVHTGNTYDARGVEIRARSVVLTTGTFLNGKMYVGSATTEGGRRGDVSSVGIAQALKCSGLKLGRMKTGTPPRILKNTIDFSGLEEEKSEENPLFFSFMANPKEFLSREFISCFKARTTVTTHDIVREAMTAGLTPDYDSNNGPRYCPSLETKVERFGDRDGHIVWLEPEGLDSDLVYPAGISMSLPAAVQQKVVNSIPGLEHAQIHTHGYAVEYDYVDPRELAPNLECKRLPGLFLAGQINGTTGYEEAAAQGLLAGINATLSTDKLDITYEKEMNNSRYSQRVDDCLSDGYVRLGRSDAYVGVLLDDLTRLGTSEPYRMLTSRAEFRTSLRPDNADTRLTPVGRAAGCISTERWRHFEEKQRMVRRIRASLEALKLSPSEWIRRGFQSLFVGGKIDGKQKLSVWHALSRPGISMSRICEEFNEECDGLKEVAKHDETMRHVEAESKYEGHIQKQQADINRLRRDEGLRVDKEFDYDSVYGLSFEDREKLSRERPCSLREAGEIAGVTPAGLSLLRSHLRRRSRRRRETGRTAVAVG</sequence>
<dbReference type="InterPro" id="IPR002218">
    <property type="entry name" value="MnmG-rel"/>
</dbReference>
<evidence type="ECO:0000313" key="6">
    <source>
        <dbReference type="EMBL" id="PXF44525.1"/>
    </source>
</evidence>
<keyword evidence="7" id="KW-1185">Reference proteome</keyword>
<dbReference type="GO" id="GO:0002098">
    <property type="term" value="P:tRNA wobble uridine modification"/>
    <property type="evidence" value="ECO:0007669"/>
    <property type="project" value="InterPro"/>
</dbReference>
<dbReference type="InterPro" id="IPR004416">
    <property type="entry name" value="MnmG"/>
</dbReference>
<dbReference type="Pfam" id="PF01134">
    <property type="entry name" value="GIDA"/>
    <property type="match status" value="1"/>
</dbReference>
<dbReference type="GO" id="GO:0005829">
    <property type="term" value="C:cytosol"/>
    <property type="evidence" value="ECO:0007669"/>
    <property type="project" value="TreeGrafter"/>
</dbReference>
<dbReference type="HAMAP" id="MF_00129">
    <property type="entry name" value="MnmG_GidA"/>
    <property type="match status" value="1"/>
</dbReference>
<dbReference type="SMART" id="SM01228">
    <property type="entry name" value="GIDA_assoc_3"/>
    <property type="match status" value="1"/>
</dbReference>
<comment type="similarity">
    <text evidence="2">Belongs to the MnmG family.</text>
</comment>
<dbReference type="GO" id="GO:0050660">
    <property type="term" value="F:flavin adenine dinucleotide binding"/>
    <property type="evidence" value="ECO:0007669"/>
    <property type="project" value="InterPro"/>
</dbReference>
<name>A0A2V3IQX6_9FLOR</name>
<dbReference type="AlphaFoldDB" id="A0A2V3IQX6"/>
<evidence type="ECO:0000259" key="5">
    <source>
        <dbReference type="SMART" id="SM01228"/>
    </source>
</evidence>
<dbReference type="Gene3D" id="3.50.50.60">
    <property type="entry name" value="FAD/NAD(P)-binding domain"/>
    <property type="match status" value="2"/>
</dbReference>
<dbReference type="GO" id="GO:0030488">
    <property type="term" value="P:tRNA methylation"/>
    <property type="evidence" value="ECO:0007669"/>
    <property type="project" value="TreeGrafter"/>
</dbReference>
<dbReference type="Pfam" id="PF13932">
    <property type="entry name" value="SAM_GIDA_C"/>
    <property type="match status" value="1"/>
</dbReference>
<dbReference type="SUPFAM" id="SSF51905">
    <property type="entry name" value="FAD/NAD(P)-binding domain"/>
    <property type="match status" value="1"/>
</dbReference>
<dbReference type="InterPro" id="IPR047001">
    <property type="entry name" value="MnmG_C_subdom"/>
</dbReference>
<dbReference type="PANTHER" id="PTHR11806:SF0">
    <property type="entry name" value="PROTEIN MTO1 HOMOLOG, MITOCHONDRIAL"/>
    <property type="match status" value="1"/>
</dbReference>
<dbReference type="InterPro" id="IPR020595">
    <property type="entry name" value="MnmG-rel_CS"/>
</dbReference>
<accession>A0A2V3IQX6</accession>
<dbReference type="Gene3D" id="1.10.10.1800">
    <property type="entry name" value="tRNA uridine 5-carboxymethylaminomethyl modification enzyme MnmG/GidA"/>
    <property type="match status" value="1"/>
</dbReference>
<dbReference type="Gene3D" id="1.10.150.570">
    <property type="entry name" value="GidA associated domain, C-terminal subdomain"/>
    <property type="match status" value="1"/>
</dbReference>
<dbReference type="InterPro" id="IPR049312">
    <property type="entry name" value="GIDA_C_N"/>
</dbReference>
<keyword evidence="3" id="KW-0285">Flavoprotein</keyword>
<comment type="cofactor">
    <cofactor evidence="1">
        <name>FAD</name>
        <dbReference type="ChEBI" id="CHEBI:57692"/>
    </cofactor>
</comment>
<dbReference type="Proteomes" id="UP000247409">
    <property type="component" value="Unassembled WGS sequence"/>
</dbReference>
<comment type="caution">
    <text evidence="6">The sequence shown here is derived from an EMBL/GenBank/DDBJ whole genome shotgun (WGS) entry which is preliminary data.</text>
</comment>
<dbReference type="PANTHER" id="PTHR11806">
    <property type="entry name" value="GLUCOSE INHIBITED DIVISION PROTEIN A"/>
    <property type="match status" value="1"/>
</dbReference>
<keyword evidence="4" id="KW-0274">FAD</keyword>
<organism evidence="6 7">
    <name type="scientific">Gracilariopsis chorda</name>
    <dbReference type="NCBI Taxonomy" id="448386"/>
    <lineage>
        <taxon>Eukaryota</taxon>
        <taxon>Rhodophyta</taxon>
        <taxon>Florideophyceae</taxon>
        <taxon>Rhodymeniophycidae</taxon>
        <taxon>Gracilariales</taxon>
        <taxon>Gracilariaceae</taxon>
        <taxon>Gracilariopsis</taxon>
    </lineage>
</organism>
<evidence type="ECO:0000256" key="1">
    <source>
        <dbReference type="ARBA" id="ARBA00001974"/>
    </source>
</evidence>
<gene>
    <name evidence="6" type="ORF">BWQ96_05703</name>
</gene>
<evidence type="ECO:0000256" key="2">
    <source>
        <dbReference type="ARBA" id="ARBA00007653"/>
    </source>
</evidence>
<dbReference type="EMBL" id="NBIV01000088">
    <property type="protein sequence ID" value="PXF44525.1"/>
    <property type="molecule type" value="Genomic_DNA"/>
</dbReference>
<dbReference type="InterPro" id="IPR026904">
    <property type="entry name" value="MnmG_C"/>
</dbReference>
<evidence type="ECO:0000313" key="7">
    <source>
        <dbReference type="Proteomes" id="UP000247409"/>
    </source>
</evidence>
<proteinExistence type="inferred from homology"/>
<dbReference type="STRING" id="448386.A0A2V3IQX6"/>
<reference evidence="6 7" key="1">
    <citation type="journal article" date="2018" name="Mol. Biol. Evol.">
        <title>Analysis of the draft genome of the red seaweed Gracilariopsis chorda provides insights into genome size evolution in Rhodophyta.</title>
        <authorList>
            <person name="Lee J."/>
            <person name="Yang E.C."/>
            <person name="Graf L."/>
            <person name="Yang J.H."/>
            <person name="Qiu H."/>
            <person name="Zel Zion U."/>
            <person name="Chan C.X."/>
            <person name="Stephens T.G."/>
            <person name="Weber A.P.M."/>
            <person name="Boo G.H."/>
            <person name="Boo S.M."/>
            <person name="Kim K.M."/>
            <person name="Shin Y."/>
            <person name="Jung M."/>
            <person name="Lee S.J."/>
            <person name="Yim H.S."/>
            <person name="Lee J.H."/>
            <person name="Bhattacharya D."/>
            <person name="Yoon H.S."/>
        </authorList>
    </citation>
    <scope>NUCLEOTIDE SEQUENCE [LARGE SCALE GENOMIC DNA]</scope>
    <source>
        <strain evidence="6 7">SKKU-2015</strain>
        <tissue evidence="6">Whole body</tissue>
    </source>
</reference>